<dbReference type="GO" id="GO:0005198">
    <property type="term" value="F:structural molecule activity"/>
    <property type="evidence" value="ECO:0007669"/>
    <property type="project" value="InterPro"/>
</dbReference>
<evidence type="ECO:0000313" key="19">
    <source>
        <dbReference type="EMBL" id="ALC49175.1"/>
    </source>
</evidence>
<feature type="non-terminal residue" evidence="19">
    <location>
        <position position="1"/>
    </location>
</feature>
<dbReference type="Pfam" id="PF07718">
    <property type="entry name" value="Coatamer_beta_C"/>
    <property type="match status" value="1"/>
</dbReference>
<comment type="function">
    <text evidence="14">The coatomer is a cytosolic protein complex that binds to dilysine motifs and reversibly associates with Golgi non-clathrin-coated vesicles, which further mediate biosynthetic protein transport from the ER, via the Golgi up to the trans Golgi network. Coatomer complex is required for budding from Golgi membranes, and is essential for the retrograde Golgi-to-ER transport of dilysine-tagged proteins. Required for limiting lipid storage in lipid droplets.</text>
</comment>
<feature type="domain" description="Coatomer beta subunit appendage platform" evidence="18">
    <location>
        <begin position="822"/>
        <end position="951"/>
    </location>
</feature>
<evidence type="ECO:0000256" key="15">
    <source>
        <dbReference type="SAM" id="MobiDB-lite"/>
    </source>
</evidence>
<evidence type="ECO:0000259" key="18">
    <source>
        <dbReference type="Pfam" id="PF14806"/>
    </source>
</evidence>
<dbReference type="GO" id="GO:0030126">
    <property type="term" value="C:COPI vesicle coat"/>
    <property type="evidence" value="ECO:0007669"/>
    <property type="project" value="InterPro"/>
</dbReference>
<evidence type="ECO:0000256" key="13">
    <source>
        <dbReference type="ARBA" id="ARBA00030841"/>
    </source>
</evidence>
<dbReference type="InterPro" id="IPR011710">
    <property type="entry name" value="Coatomer_bsu_C"/>
</dbReference>
<evidence type="ECO:0000256" key="12">
    <source>
        <dbReference type="ARBA" id="ARBA00023329"/>
    </source>
</evidence>
<evidence type="ECO:0000313" key="20">
    <source>
        <dbReference type="Proteomes" id="UP000494163"/>
    </source>
</evidence>
<dbReference type="STRING" id="30019.A0A0M4F9F7"/>
<dbReference type="InterPro" id="IPR029446">
    <property type="entry name" value="COPB1_appendage_platform_dom"/>
</dbReference>
<dbReference type="SUPFAM" id="SSF48371">
    <property type="entry name" value="ARM repeat"/>
    <property type="match status" value="1"/>
</dbReference>
<keyword evidence="6" id="KW-0963">Cytoplasm</keyword>
<evidence type="ECO:0000256" key="14">
    <source>
        <dbReference type="ARBA" id="ARBA00058599"/>
    </source>
</evidence>
<reference evidence="19 20" key="1">
    <citation type="submission" date="2015-08" db="EMBL/GenBank/DDBJ databases">
        <title>Ancestral chromatin configuration constrains chromatin evolution on differentiating sex chromosomes in Drosophila.</title>
        <authorList>
            <person name="Zhou Q."/>
            <person name="Bachtrog D."/>
        </authorList>
    </citation>
    <scope>NUCLEOTIDE SEQUENCE [LARGE SCALE GENOMIC DNA]</scope>
    <source>
        <tissue evidence="19">Whole larvae</tissue>
    </source>
</reference>
<dbReference type="PANTHER" id="PTHR10635:SF0">
    <property type="entry name" value="COATOMER SUBUNIT BETA"/>
    <property type="match status" value="1"/>
</dbReference>
<proteinExistence type="predicted"/>
<dbReference type="Proteomes" id="UP000494163">
    <property type="component" value="Chromosome X"/>
</dbReference>
<protein>
    <recommendedName>
        <fullName evidence="4">Coatomer subunit beta</fullName>
    </recommendedName>
    <alternativeName>
        <fullName evidence="13">Beta-coat protein</fullName>
    </alternativeName>
</protein>
<keyword evidence="20" id="KW-1185">Reference proteome</keyword>
<keyword evidence="8" id="KW-0931">ER-Golgi transport</keyword>
<feature type="region of interest" description="Disordered" evidence="15">
    <location>
        <begin position="490"/>
        <end position="529"/>
    </location>
</feature>
<evidence type="ECO:0000256" key="8">
    <source>
        <dbReference type="ARBA" id="ARBA00022892"/>
    </source>
</evidence>
<gene>
    <name evidence="19" type="ORF">Dbus_chrXg1031</name>
</gene>
<evidence type="ECO:0000256" key="7">
    <source>
        <dbReference type="ARBA" id="ARBA00022737"/>
    </source>
</evidence>
<dbReference type="PIRSF" id="PIRSF005727">
    <property type="entry name" value="Coatomer_beta_subunit"/>
    <property type="match status" value="1"/>
</dbReference>
<keyword evidence="7" id="KW-0677">Repeat</keyword>
<dbReference type="Pfam" id="PF14806">
    <property type="entry name" value="Coatomer_b_Cpla"/>
    <property type="match status" value="1"/>
</dbReference>
<dbReference type="GO" id="GO:0000139">
    <property type="term" value="C:Golgi membrane"/>
    <property type="evidence" value="ECO:0007669"/>
    <property type="project" value="UniProtKB-SubCell"/>
</dbReference>
<dbReference type="GO" id="GO:0006891">
    <property type="term" value="P:intra-Golgi vesicle-mediated transport"/>
    <property type="evidence" value="ECO:0007669"/>
    <property type="project" value="TreeGrafter"/>
</dbReference>
<evidence type="ECO:0000256" key="3">
    <source>
        <dbReference type="ARBA" id="ARBA00011775"/>
    </source>
</evidence>
<keyword evidence="10" id="KW-0333">Golgi apparatus</keyword>
<dbReference type="Pfam" id="PF01602">
    <property type="entry name" value="Adaptin_N"/>
    <property type="match status" value="1"/>
</dbReference>
<accession>A0A0M4F9F7</accession>
<dbReference type="EMBL" id="CP012528">
    <property type="protein sequence ID" value="ALC49175.1"/>
    <property type="molecule type" value="Genomic_DNA"/>
</dbReference>
<keyword evidence="12" id="KW-0968">Cytoplasmic vesicle</keyword>
<dbReference type="InterPro" id="IPR016024">
    <property type="entry name" value="ARM-type_fold"/>
</dbReference>
<evidence type="ECO:0000256" key="6">
    <source>
        <dbReference type="ARBA" id="ARBA00022490"/>
    </source>
</evidence>
<dbReference type="InterPro" id="IPR016460">
    <property type="entry name" value="COPB1"/>
</dbReference>
<dbReference type="OMA" id="IYKNFDW"/>
<evidence type="ECO:0000256" key="5">
    <source>
        <dbReference type="ARBA" id="ARBA00022448"/>
    </source>
</evidence>
<dbReference type="InterPro" id="IPR002553">
    <property type="entry name" value="Clathrin/coatomer_adapt-like_N"/>
</dbReference>
<feature type="domain" description="Coatomer beta subunit C-terminal" evidence="17">
    <location>
        <begin position="677"/>
        <end position="817"/>
    </location>
</feature>
<dbReference type="Gene3D" id="1.25.10.10">
    <property type="entry name" value="Leucine-rich Repeat Variant"/>
    <property type="match status" value="1"/>
</dbReference>
<evidence type="ECO:0000259" key="16">
    <source>
        <dbReference type="Pfam" id="PF01602"/>
    </source>
</evidence>
<feature type="domain" description="Clathrin/coatomer adaptor adaptin-like N-terminal" evidence="16">
    <location>
        <begin position="20"/>
        <end position="539"/>
    </location>
</feature>
<evidence type="ECO:0000256" key="9">
    <source>
        <dbReference type="ARBA" id="ARBA00022927"/>
    </source>
</evidence>
<dbReference type="AlphaFoldDB" id="A0A0M4F9F7"/>
<sequence length="962" mass="107764">IMTQVPCYTIINSPDLEVPNEMQLKQDLEKGDTHVKIETLKKVIKLLLNGERYPGLIMTIIRFVLPVQNHTIKKLLLIFWEIVPKTSADGKLLQEMILVCDAYRKDLQHPNEFLRGSTLRFLCKLKEPELLEPLMPAIRACLDHRHSYVRRNAVLAIFTIYKNFDWLVPDGPELIASFLDTQQDMSCKRNAFLMLLHADQERALNYLASCIDQVQSFGDILQLVIVELIYKVCHANPAERSRFIRCIYNLLNSSSNAVRYEAAGTLITLSLAPTAIKAAAGCYIELIVKESDNNVKLIVLDRLIAMKENEHMEKVMQDLVMDVLRVLAAPDIEVRRKTLALAMNLVYSRNINEMVQVLQKEVAKTHNVEHEDTGKYRQLLVRTLHTCSIKFPDVASNVIPVLVEFLSDTNELAAVDVLIFIREAIQKFPALRALIIKHLIDAFPQIKSAKIHRAAVWILGEYVEGAQILEVVAAIQQTLGEIPMVDAEQRRLAGEQSEEQQQQQQKESGDTNAGTQSSSSSSSNKVTSDGTYATQSAYSLAPVPKKEKRPPLRQYLMDGDFFIGASLSATLTKLALRYAEVQPEARAQNRLTTQVMLIMSSILHLGKSGFPTKPITYDDNDRIMICLRTLSDRTPEAVAIFKHACRDALGKMLDAQHEEDQRMIKEKQRATAKVQPDSPVLFAQLSNGRDNQLGENVFESSLNQALAGSKTAQLSDMASPNNKLNKVTQLTGFSDPVYAEAYVNVNQYDIVLDVLLVNQTNDTLQNCTLELATLGDLKLVERPHPVVLAPHDFCNIKANVKVSSTENGIIFGNIVYDTALNTNVVVLNTIHIDIMDYIIPASCTDTEFRQMWQDFEWENKVTVNTSFTDLHEYLKHLLKSTNMKCLTPNKALSGQCGFMAANMYAKSIFGENALANLSIEKPVDDPDSKVTGHIRIRAKSQGMALSLGDKISSSQKQSVQAA</sequence>
<dbReference type="GO" id="GO:0006886">
    <property type="term" value="P:intracellular protein transport"/>
    <property type="evidence" value="ECO:0007669"/>
    <property type="project" value="InterPro"/>
</dbReference>
<keyword evidence="9" id="KW-0653">Protein transport</keyword>
<dbReference type="InterPro" id="IPR011989">
    <property type="entry name" value="ARM-like"/>
</dbReference>
<dbReference type="OrthoDB" id="10261439at2759"/>
<organism evidence="19 20">
    <name type="scientific">Drosophila busckii</name>
    <name type="common">Fruit fly</name>
    <dbReference type="NCBI Taxonomy" id="30019"/>
    <lineage>
        <taxon>Eukaryota</taxon>
        <taxon>Metazoa</taxon>
        <taxon>Ecdysozoa</taxon>
        <taxon>Arthropoda</taxon>
        <taxon>Hexapoda</taxon>
        <taxon>Insecta</taxon>
        <taxon>Pterygota</taxon>
        <taxon>Neoptera</taxon>
        <taxon>Endopterygota</taxon>
        <taxon>Diptera</taxon>
        <taxon>Brachycera</taxon>
        <taxon>Muscomorpha</taxon>
        <taxon>Ephydroidea</taxon>
        <taxon>Drosophilidae</taxon>
        <taxon>Drosophila</taxon>
    </lineage>
</organism>
<keyword evidence="5" id="KW-0813">Transport</keyword>
<dbReference type="GO" id="GO:0006888">
    <property type="term" value="P:endoplasmic reticulum to Golgi vesicle-mediated transport"/>
    <property type="evidence" value="ECO:0007669"/>
    <property type="project" value="TreeGrafter"/>
</dbReference>
<dbReference type="FunFam" id="1.25.10.10:FF:000311">
    <property type="entry name" value="Coatomer subunit beta"/>
    <property type="match status" value="1"/>
</dbReference>
<evidence type="ECO:0000259" key="17">
    <source>
        <dbReference type="Pfam" id="PF07718"/>
    </source>
</evidence>
<evidence type="ECO:0000256" key="1">
    <source>
        <dbReference type="ARBA" id="ARBA00004255"/>
    </source>
</evidence>
<evidence type="ECO:0000256" key="10">
    <source>
        <dbReference type="ARBA" id="ARBA00023034"/>
    </source>
</evidence>
<evidence type="ECO:0000256" key="11">
    <source>
        <dbReference type="ARBA" id="ARBA00023136"/>
    </source>
</evidence>
<evidence type="ECO:0000256" key="2">
    <source>
        <dbReference type="ARBA" id="ARBA00004347"/>
    </source>
</evidence>
<comment type="subcellular location">
    <subcellularLocation>
        <location evidence="2">Cytoplasmic vesicle</location>
        <location evidence="2">COPI-coated vesicle membrane</location>
        <topology evidence="2">Peripheral membrane protein</topology>
        <orientation evidence="2">Cytoplasmic side</orientation>
    </subcellularLocation>
    <subcellularLocation>
        <location evidence="1">Golgi apparatus membrane</location>
        <topology evidence="1">Peripheral membrane protein</topology>
        <orientation evidence="1">Cytoplasmic side</orientation>
    </subcellularLocation>
</comment>
<keyword evidence="11" id="KW-0472">Membrane</keyword>
<dbReference type="PANTHER" id="PTHR10635">
    <property type="entry name" value="COATOMER SUBUNIT BETA"/>
    <property type="match status" value="1"/>
</dbReference>
<evidence type="ECO:0000256" key="4">
    <source>
        <dbReference type="ARBA" id="ARBA00017024"/>
    </source>
</evidence>
<comment type="subunit">
    <text evidence="3">Oligomeric complex that consists of at least the alpha, beta, beta', gamma, delta, epsilon and zeta subunits.</text>
</comment>
<name>A0A0M4F9F7_DROBS</name>